<comment type="caution">
    <text evidence="3">The sequence shown here is derived from an EMBL/GenBank/DDBJ whole genome shotgun (WGS) entry which is preliminary data.</text>
</comment>
<dbReference type="SUPFAM" id="SSF55383">
    <property type="entry name" value="Copper amine oxidase, domain N"/>
    <property type="match status" value="1"/>
</dbReference>
<dbReference type="Pfam" id="PF07833">
    <property type="entry name" value="Cu_amine_oxidN1"/>
    <property type="match status" value="1"/>
</dbReference>
<sequence>MKKASKRFGKTIIFMSLVSLLVTGTSLAQSSNAIQALIESNLKIFKDGQQLTLRNAEGKKIDPVIIEGSVYLPIRSISETLGWGIEWDKGSKAVTLVEPDTGIDPNQTTTPVNEVSKPVTLVEFPGILDSKLLLTTIASDLQVGTVSFSQGGILKGKSARTTIDFATEEYDNLSLYMAVKKEAPATTKTNTSTNVNEPVEVRFLDIDGKKEIAFYTTSIRPTDGAKKFTLDLRGKKKIRIVLTSDLTDTQLILGDPIFQ</sequence>
<dbReference type="Proteomes" id="UP000526125">
    <property type="component" value="Unassembled WGS sequence"/>
</dbReference>
<keyword evidence="1" id="KW-0732">Signal</keyword>
<evidence type="ECO:0000313" key="3">
    <source>
        <dbReference type="EMBL" id="NUU74689.1"/>
    </source>
</evidence>
<name>A0A7Y6BVG7_9BACL</name>
<accession>A0A7Y6BVG7</accession>
<reference evidence="3 4" key="1">
    <citation type="submission" date="2020-05" db="EMBL/GenBank/DDBJ databases">
        <title>Genome Sequencing of Type Strains.</title>
        <authorList>
            <person name="Lemaire J.F."/>
            <person name="Inderbitzin P."/>
            <person name="Gregorio O.A."/>
            <person name="Collins S.B."/>
            <person name="Wespe N."/>
            <person name="Knight-Connoni V."/>
        </authorList>
    </citation>
    <scope>NUCLEOTIDE SEQUENCE [LARGE SCALE GENOMIC DNA]</scope>
    <source>
        <strain evidence="3 4">LMG 21957</strain>
    </source>
</reference>
<dbReference type="AlphaFoldDB" id="A0A7Y6BVG7"/>
<evidence type="ECO:0000313" key="4">
    <source>
        <dbReference type="Proteomes" id="UP000526125"/>
    </source>
</evidence>
<gene>
    <name evidence="3" type="ORF">HP552_05465</name>
</gene>
<dbReference type="InterPro" id="IPR012854">
    <property type="entry name" value="Cu_amine_oxidase-like_N"/>
</dbReference>
<organism evidence="3 4">
    <name type="scientific">Paenibacillus xylanilyticus</name>
    <dbReference type="NCBI Taxonomy" id="248903"/>
    <lineage>
        <taxon>Bacteria</taxon>
        <taxon>Bacillati</taxon>
        <taxon>Bacillota</taxon>
        <taxon>Bacilli</taxon>
        <taxon>Bacillales</taxon>
        <taxon>Paenibacillaceae</taxon>
        <taxon>Paenibacillus</taxon>
    </lineage>
</organism>
<protein>
    <recommendedName>
        <fullName evidence="2">Copper amine oxidase-like N-terminal domain-containing protein</fullName>
    </recommendedName>
</protein>
<feature type="chain" id="PRO_5030895976" description="Copper amine oxidase-like N-terminal domain-containing protein" evidence="1">
    <location>
        <begin position="29"/>
        <end position="259"/>
    </location>
</feature>
<keyword evidence="4" id="KW-1185">Reference proteome</keyword>
<feature type="signal peptide" evidence="1">
    <location>
        <begin position="1"/>
        <end position="28"/>
    </location>
</feature>
<evidence type="ECO:0000259" key="2">
    <source>
        <dbReference type="Pfam" id="PF07833"/>
    </source>
</evidence>
<evidence type="ECO:0000256" key="1">
    <source>
        <dbReference type="SAM" id="SignalP"/>
    </source>
</evidence>
<proteinExistence type="predicted"/>
<dbReference type="EMBL" id="JABMCB010000154">
    <property type="protein sequence ID" value="NUU74689.1"/>
    <property type="molecule type" value="Genomic_DNA"/>
</dbReference>
<feature type="domain" description="Copper amine oxidase-like N-terminal" evidence="2">
    <location>
        <begin position="61"/>
        <end position="108"/>
    </location>
</feature>
<dbReference type="RefSeq" id="WP_024633681.1">
    <property type="nucleotide sequence ID" value="NZ_JABMCB010000154.1"/>
</dbReference>
<dbReference type="InterPro" id="IPR036582">
    <property type="entry name" value="Mao_N_sf"/>
</dbReference>